<sequence length="305" mass="35033">MWQKTLRPTLHDRSGTLIGLGLAVLFLGILSVGTALFRLEVRDDRTFSEIRRAVIANYSRYIFKNQENISLAHTLLNIESSLRSSLYPRMNRTKVNPVPVLNMMLGIREKLANSSTLQGVLFFFFANVVTYFIMIGTCFVIDKKSQKFTYTDWNFRRCLPRDILLDFRGDLEIPDGKEDLTTKVCALDRPAPPEPLRSKLLWPLQYPRPAFEMMLFFLCFTLAISLPLLANDADLFTQFGRVLDYCTRTASFGPSGAVWEYIVWVFAFIDLVVFSYTTYSLALVILDGILWTFIVEKPFTPILLD</sequence>
<reference evidence="4" key="2">
    <citation type="submission" date="2019-09" db="UniProtKB">
        <authorList>
            <consortium name="WormBaseParasite"/>
        </authorList>
    </citation>
    <scope>IDENTIFICATION</scope>
</reference>
<protein>
    <submittedName>
        <fullName evidence="4">Ion_trans domain-containing protein</fullName>
    </submittedName>
</protein>
<evidence type="ECO:0000313" key="2">
    <source>
        <dbReference type="EMBL" id="VDO84262.1"/>
    </source>
</evidence>
<evidence type="ECO:0000256" key="1">
    <source>
        <dbReference type="SAM" id="Phobius"/>
    </source>
</evidence>
<keyword evidence="1" id="KW-0812">Transmembrane</keyword>
<name>A0A3P8CJ66_HELPZ</name>
<dbReference type="AlphaFoldDB" id="A0A3P8CJ66"/>
<proteinExistence type="predicted"/>
<dbReference type="Proteomes" id="UP000050761">
    <property type="component" value="Unassembled WGS sequence"/>
</dbReference>
<keyword evidence="1" id="KW-0472">Membrane</keyword>
<evidence type="ECO:0000313" key="3">
    <source>
        <dbReference type="Proteomes" id="UP000050761"/>
    </source>
</evidence>
<gene>
    <name evidence="2" type="ORF">HPBE_LOCUS10233</name>
</gene>
<feature type="transmembrane region" description="Helical" evidence="1">
    <location>
        <begin position="261"/>
        <end position="294"/>
    </location>
</feature>
<feature type="transmembrane region" description="Helical" evidence="1">
    <location>
        <begin position="210"/>
        <end position="230"/>
    </location>
</feature>
<feature type="transmembrane region" description="Helical" evidence="1">
    <location>
        <begin position="120"/>
        <end position="141"/>
    </location>
</feature>
<dbReference type="WBParaSite" id="HPBE_0001023201-mRNA-1">
    <property type="protein sequence ID" value="HPBE_0001023201-mRNA-1"/>
    <property type="gene ID" value="HPBE_0001023201"/>
</dbReference>
<reference evidence="2 3" key="1">
    <citation type="submission" date="2018-11" db="EMBL/GenBank/DDBJ databases">
        <authorList>
            <consortium name="Pathogen Informatics"/>
        </authorList>
    </citation>
    <scope>NUCLEOTIDE SEQUENCE [LARGE SCALE GENOMIC DNA]</scope>
</reference>
<evidence type="ECO:0000313" key="4">
    <source>
        <dbReference type="WBParaSite" id="HPBE_0001023201-mRNA-1"/>
    </source>
</evidence>
<keyword evidence="1" id="KW-1133">Transmembrane helix</keyword>
<dbReference type="OrthoDB" id="5872734at2759"/>
<feature type="transmembrane region" description="Helical" evidence="1">
    <location>
        <begin position="16"/>
        <end position="37"/>
    </location>
</feature>
<keyword evidence="3" id="KW-1185">Reference proteome</keyword>
<organism evidence="2">
    <name type="scientific">Heligmosomoides polygyrus</name>
    <name type="common">Parasitic roundworm</name>
    <dbReference type="NCBI Taxonomy" id="6339"/>
    <lineage>
        <taxon>Eukaryota</taxon>
        <taxon>Metazoa</taxon>
        <taxon>Ecdysozoa</taxon>
        <taxon>Nematoda</taxon>
        <taxon>Chromadorea</taxon>
        <taxon>Rhabditida</taxon>
        <taxon>Rhabditina</taxon>
        <taxon>Rhabditomorpha</taxon>
        <taxon>Strongyloidea</taxon>
        <taxon>Heligmosomidae</taxon>
        <taxon>Heligmosomoides</taxon>
    </lineage>
</organism>
<accession>A0A3P8CJ66</accession>
<dbReference type="EMBL" id="UZAH01026695">
    <property type="protein sequence ID" value="VDO84262.1"/>
    <property type="molecule type" value="Genomic_DNA"/>
</dbReference>